<name>A0A2N1MVN9_9GLOM</name>
<dbReference type="VEuPathDB" id="FungiDB:FUN_019682"/>
<sequence>MTWGNKFPKVGVDMNAIKSKRFGRQMVFGESVSAIVKSHKSIIRVGRNFSKEGVDNTLMAEEILIAIEIQRKRLLGGVPKPIVQHIIRSGTEEDRIMDQCERITSEEGAVRKVRPIISSEEFKVESSGGESKIWWLIGSNPRINGSLYKIWEERAREPAHDSRTSCIEARLERAELN</sequence>
<gene>
    <name evidence="1" type="ORF">RhiirC2_715386</name>
</gene>
<proteinExistence type="predicted"/>
<comment type="caution">
    <text evidence="1">The sequence shown here is derived from an EMBL/GenBank/DDBJ whole genome shotgun (WGS) entry which is preliminary data.</text>
</comment>
<evidence type="ECO:0000313" key="1">
    <source>
        <dbReference type="EMBL" id="PKK65687.1"/>
    </source>
</evidence>
<organism evidence="1 2">
    <name type="scientific">Rhizophagus irregularis</name>
    <dbReference type="NCBI Taxonomy" id="588596"/>
    <lineage>
        <taxon>Eukaryota</taxon>
        <taxon>Fungi</taxon>
        <taxon>Fungi incertae sedis</taxon>
        <taxon>Mucoromycota</taxon>
        <taxon>Glomeromycotina</taxon>
        <taxon>Glomeromycetes</taxon>
        <taxon>Glomerales</taxon>
        <taxon>Glomeraceae</taxon>
        <taxon>Rhizophagus</taxon>
    </lineage>
</organism>
<accession>A0A2N1MVN9</accession>
<evidence type="ECO:0000313" key="2">
    <source>
        <dbReference type="Proteomes" id="UP000233469"/>
    </source>
</evidence>
<dbReference type="Proteomes" id="UP000233469">
    <property type="component" value="Unassembled WGS sequence"/>
</dbReference>
<dbReference type="AlphaFoldDB" id="A0A2N1MVN9"/>
<protein>
    <submittedName>
        <fullName evidence="1">Uncharacterized protein</fullName>
    </submittedName>
</protein>
<dbReference type="EMBL" id="LLXL01001214">
    <property type="protein sequence ID" value="PKK65687.1"/>
    <property type="molecule type" value="Genomic_DNA"/>
</dbReference>
<reference evidence="1 2" key="2">
    <citation type="submission" date="2017-10" db="EMBL/GenBank/DDBJ databases">
        <title>Extensive intraspecific genome diversity in a model arbuscular mycorrhizal fungus.</title>
        <authorList>
            <person name="Chen E.C.H."/>
            <person name="Morin E."/>
            <person name="Baudet D."/>
            <person name="Noel J."/>
            <person name="Ndikumana S."/>
            <person name="Charron P."/>
            <person name="St-Onge C."/>
            <person name="Giorgi J."/>
            <person name="Grigoriev I.V."/>
            <person name="Roux C."/>
            <person name="Martin F.M."/>
            <person name="Corradi N."/>
        </authorList>
    </citation>
    <scope>NUCLEOTIDE SEQUENCE [LARGE SCALE GENOMIC DNA]</scope>
    <source>
        <strain evidence="1 2">C2</strain>
    </source>
</reference>
<reference evidence="1 2" key="1">
    <citation type="submission" date="2016-04" db="EMBL/GenBank/DDBJ databases">
        <title>Genome analyses suggest a sexual origin of heterokaryosis in a supposedly ancient asexual fungus.</title>
        <authorList>
            <person name="Ropars J."/>
            <person name="Sedzielewska K."/>
            <person name="Noel J."/>
            <person name="Charron P."/>
            <person name="Farinelli L."/>
            <person name="Marton T."/>
            <person name="Kruger M."/>
            <person name="Pelin A."/>
            <person name="Brachmann A."/>
            <person name="Corradi N."/>
        </authorList>
    </citation>
    <scope>NUCLEOTIDE SEQUENCE [LARGE SCALE GENOMIC DNA]</scope>
    <source>
        <strain evidence="1 2">C2</strain>
    </source>
</reference>